<accession>A0A9P9BIE0</accession>
<feature type="compositionally biased region" description="Polar residues" evidence="1">
    <location>
        <begin position="376"/>
        <end position="386"/>
    </location>
</feature>
<reference evidence="3" key="1">
    <citation type="journal article" date="2021" name="Nat. Commun.">
        <title>Genetic determinants of endophytism in the Arabidopsis root mycobiome.</title>
        <authorList>
            <person name="Mesny F."/>
            <person name="Miyauchi S."/>
            <person name="Thiergart T."/>
            <person name="Pickel B."/>
            <person name="Atanasova L."/>
            <person name="Karlsson M."/>
            <person name="Huettel B."/>
            <person name="Barry K.W."/>
            <person name="Haridas S."/>
            <person name="Chen C."/>
            <person name="Bauer D."/>
            <person name="Andreopoulos W."/>
            <person name="Pangilinan J."/>
            <person name="LaButti K."/>
            <person name="Riley R."/>
            <person name="Lipzen A."/>
            <person name="Clum A."/>
            <person name="Drula E."/>
            <person name="Henrissat B."/>
            <person name="Kohler A."/>
            <person name="Grigoriev I.V."/>
            <person name="Martin F.M."/>
            <person name="Hacquard S."/>
        </authorList>
    </citation>
    <scope>NUCLEOTIDE SEQUENCE</scope>
    <source>
        <strain evidence="3">MPI-CAGE-CH-0230</strain>
    </source>
</reference>
<feature type="compositionally biased region" description="Low complexity" evidence="1">
    <location>
        <begin position="355"/>
        <end position="375"/>
    </location>
</feature>
<feature type="domain" description="2EXR" evidence="2">
    <location>
        <begin position="98"/>
        <end position="230"/>
    </location>
</feature>
<dbReference type="InterPro" id="IPR045518">
    <property type="entry name" value="2EXR"/>
</dbReference>
<feature type="compositionally biased region" description="Polar residues" evidence="1">
    <location>
        <begin position="399"/>
        <end position="412"/>
    </location>
</feature>
<gene>
    <name evidence="3" type="ORF">B0I36DRAFT_389216</name>
</gene>
<dbReference type="PANTHER" id="PTHR35910:SF6">
    <property type="entry name" value="2EXR DOMAIN-CONTAINING PROTEIN"/>
    <property type="match status" value="1"/>
</dbReference>
<evidence type="ECO:0000313" key="3">
    <source>
        <dbReference type="EMBL" id="KAH7014265.1"/>
    </source>
</evidence>
<feature type="region of interest" description="Disordered" evidence="1">
    <location>
        <begin position="355"/>
        <end position="413"/>
    </location>
</feature>
<name>A0A9P9BIE0_9PEZI</name>
<dbReference type="GeneID" id="70190849"/>
<keyword evidence="4" id="KW-1185">Reference proteome</keyword>
<feature type="region of interest" description="Disordered" evidence="1">
    <location>
        <begin position="482"/>
        <end position="505"/>
    </location>
</feature>
<feature type="compositionally biased region" description="Basic and acidic residues" evidence="1">
    <location>
        <begin position="387"/>
        <end position="398"/>
    </location>
</feature>
<evidence type="ECO:0000313" key="4">
    <source>
        <dbReference type="Proteomes" id="UP000756346"/>
    </source>
</evidence>
<sequence>MGGRMFLPANFIEHVPVLCQIAILGTVARQLILDGYVCIFAGLRQSRRHLQHIKSLYYKAAKTNTQTQKFEHSIGNQNHSDDAHSDHAESTPLIAPAFTVFPRLPAEIRDLIWSFALEQTPERLFHVERLRPASRDPEIAKYRFYQRLHPDTLDPIAVVNTHDDYSWPPPPLPPSPRWHHHSRAASLIGATCHEARAVLLRSRRQYGTGGAAPPATATLTASFNPARDILYIDSACLGRLPSAQAARNRIRALTVPALARAVEVLGVELHSIAPSRAPEPRILSQSVAAELERSCRTGTAHSRGAGAGSAMVDDEEDMQRVVLEALCEGFPRLRKLVVITSRQCLPQNRGLARFLLPPGQHSSSGSHMQMMSLGQRRNSSRQGNHTTGDKRKPTHDNNKTTGINPQASSASTPAWRDAIESPLRASLFGLATALDTLLGVGAGEGSDEHGRMLHMHEITAEQECCKTLAACLVSPSDLDIPPSTARADTRHSPDSHMTVGLHGEQQQDYKDAGIESVRAVLAALAIEGKIQEVPVVERQVLVRAGGCTGPWTYRARISRGSCSNDEWYWSRRGMAPPVWKVRDEVAAKLDFA</sequence>
<dbReference type="OrthoDB" id="3540486at2759"/>
<comment type="caution">
    <text evidence="3">The sequence shown here is derived from an EMBL/GenBank/DDBJ whole genome shotgun (WGS) entry which is preliminary data.</text>
</comment>
<dbReference type="EMBL" id="JAGTJQ010000013">
    <property type="protein sequence ID" value="KAH7014265.1"/>
    <property type="molecule type" value="Genomic_DNA"/>
</dbReference>
<dbReference type="Proteomes" id="UP000756346">
    <property type="component" value="Unassembled WGS sequence"/>
</dbReference>
<organism evidence="3 4">
    <name type="scientific">Microdochium trichocladiopsis</name>
    <dbReference type="NCBI Taxonomy" id="1682393"/>
    <lineage>
        <taxon>Eukaryota</taxon>
        <taxon>Fungi</taxon>
        <taxon>Dikarya</taxon>
        <taxon>Ascomycota</taxon>
        <taxon>Pezizomycotina</taxon>
        <taxon>Sordariomycetes</taxon>
        <taxon>Xylariomycetidae</taxon>
        <taxon>Xylariales</taxon>
        <taxon>Microdochiaceae</taxon>
        <taxon>Microdochium</taxon>
    </lineage>
</organism>
<dbReference type="PANTHER" id="PTHR35910">
    <property type="entry name" value="2EXR DOMAIN-CONTAINING PROTEIN"/>
    <property type="match status" value="1"/>
</dbReference>
<dbReference type="AlphaFoldDB" id="A0A9P9BIE0"/>
<protein>
    <recommendedName>
        <fullName evidence="2">2EXR domain-containing protein</fullName>
    </recommendedName>
</protein>
<proteinExistence type="predicted"/>
<evidence type="ECO:0000259" key="2">
    <source>
        <dbReference type="Pfam" id="PF20150"/>
    </source>
</evidence>
<evidence type="ECO:0000256" key="1">
    <source>
        <dbReference type="SAM" id="MobiDB-lite"/>
    </source>
</evidence>
<dbReference type="Pfam" id="PF20150">
    <property type="entry name" value="2EXR"/>
    <property type="match status" value="1"/>
</dbReference>
<dbReference type="RefSeq" id="XP_046005232.1">
    <property type="nucleotide sequence ID" value="XM_046161303.1"/>
</dbReference>